<comment type="caution">
    <text evidence="2">The sequence shown here is derived from an EMBL/GenBank/DDBJ whole genome shotgun (WGS) entry which is preliminary data.</text>
</comment>
<accession>A0ABQ9YIH3</accession>
<protein>
    <submittedName>
        <fullName evidence="2">Uncharacterized protein</fullName>
    </submittedName>
</protein>
<dbReference type="EMBL" id="JARBJD010000006">
    <property type="protein sequence ID" value="KAK2963537.1"/>
    <property type="molecule type" value="Genomic_DNA"/>
</dbReference>
<evidence type="ECO:0000313" key="3">
    <source>
        <dbReference type="Proteomes" id="UP001281761"/>
    </source>
</evidence>
<keyword evidence="3" id="KW-1185">Reference proteome</keyword>
<sequence length="357" mass="40335">MTAIDKETDSTSSATCSNMSSPHVACSTDCSLFLNWTEEQIESTHKMAIIFRSLVATLKLQPTLDASLETKALKFLFFVTQMSSQSANAFLGSLASLTDDSLTKFIQCIVVLVSSVSKRIISKTMKMLNDLLLWCSSKVRLTLVRADLIPQLVITLNPLSLSFTEAVGIHNCLVTIISHSVWLSTQNGLASLKIEDRNEQQAVRETVFKQVIAPSEKYICHLCVNRVSIVYGDQSEYFMTILAQILAISPYYQPAMDLVLNMPVFVPITNCLTFFEADDSIWSFLFHMNNAQRERNKTGGIVRQMGKKIDQMLRKEGIEDVIEEKLQNDKDERRGRWIVPYSIKWSNLLDMNLPQPE</sequence>
<evidence type="ECO:0000313" key="2">
    <source>
        <dbReference type="EMBL" id="KAK2963537.1"/>
    </source>
</evidence>
<reference evidence="2 3" key="1">
    <citation type="journal article" date="2022" name="bioRxiv">
        <title>Genomics of Preaxostyla Flagellates Illuminates Evolutionary Transitions and the Path Towards Mitochondrial Loss.</title>
        <authorList>
            <person name="Novak L.V.F."/>
            <person name="Treitli S.C."/>
            <person name="Pyrih J."/>
            <person name="Halakuc P."/>
            <person name="Pipaliya S.V."/>
            <person name="Vacek V."/>
            <person name="Brzon O."/>
            <person name="Soukal P."/>
            <person name="Eme L."/>
            <person name="Dacks J.B."/>
            <person name="Karnkowska A."/>
            <person name="Elias M."/>
            <person name="Hampl V."/>
        </authorList>
    </citation>
    <scope>NUCLEOTIDE SEQUENCE [LARGE SCALE GENOMIC DNA]</scope>
    <source>
        <strain evidence="2">NAU3</strain>
        <tissue evidence="2">Gut</tissue>
    </source>
</reference>
<proteinExistence type="predicted"/>
<name>A0ABQ9YIH3_9EUKA</name>
<organism evidence="2 3">
    <name type="scientific">Blattamonas nauphoetae</name>
    <dbReference type="NCBI Taxonomy" id="2049346"/>
    <lineage>
        <taxon>Eukaryota</taxon>
        <taxon>Metamonada</taxon>
        <taxon>Preaxostyla</taxon>
        <taxon>Oxymonadida</taxon>
        <taxon>Blattamonas</taxon>
    </lineage>
</organism>
<feature type="region of interest" description="Disordered" evidence="1">
    <location>
        <begin position="1"/>
        <end position="22"/>
    </location>
</feature>
<gene>
    <name evidence="2" type="ORF">BLNAU_1580</name>
</gene>
<evidence type="ECO:0000256" key="1">
    <source>
        <dbReference type="SAM" id="MobiDB-lite"/>
    </source>
</evidence>
<dbReference type="Proteomes" id="UP001281761">
    <property type="component" value="Unassembled WGS sequence"/>
</dbReference>
<feature type="compositionally biased region" description="Low complexity" evidence="1">
    <location>
        <begin position="10"/>
        <end position="21"/>
    </location>
</feature>